<dbReference type="InterPro" id="IPR012340">
    <property type="entry name" value="NA-bd_OB-fold"/>
</dbReference>
<gene>
    <name evidence="6" type="ORF">BU16DRAFT_541239</name>
</gene>
<evidence type="ECO:0000256" key="3">
    <source>
        <dbReference type="ARBA" id="ARBA00022895"/>
    </source>
</evidence>
<dbReference type="Pfam" id="PF10451">
    <property type="entry name" value="Stn1"/>
    <property type="match status" value="2"/>
</dbReference>
<dbReference type="EMBL" id="MU004192">
    <property type="protein sequence ID" value="KAF2493567.1"/>
    <property type="molecule type" value="Genomic_DNA"/>
</dbReference>
<evidence type="ECO:0000256" key="2">
    <source>
        <dbReference type="ARBA" id="ARBA00022454"/>
    </source>
</evidence>
<evidence type="ECO:0000256" key="4">
    <source>
        <dbReference type="SAM" id="MobiDB-lite"/>
    </source>
</evidence>
<name>A0A6A6QRR1_9PEZI</name>
<dbReference type="CDD" id="cd03524">
    <property type="entry name" value="RPA2_OBF_family"/>
    <property type="match status" value="1"/>
</dbReference>
<dbReference type="OrthoDB" id="77828at2759"/>
<feature type="domain" description="CST complex subunit Stn1 N-terminal" evidence="5">
    <location>
        <begin position="11"/>
        <end position="93"/>
    </location>
</feature>
<keyword evidence="7" id="KW-1185">Reference proteome</keyword>
<feature type="domain" description="CST complex subunit Stn1 N-terminal" evidence="5">
    <location>
        <begin position="203"/>
        <end position="288"/>
    </location>
</feature>
<feature type="region of interest" description="Disordered" evidence="4">
    <location>
        <begin position="266"/>
        <end position="304"/>
    </location>
</feature>
<proteinExistence type="predicted"/>
<evidence type="ECO:0000259" key="5">
    <source>
        <dbReference type="Pfam" id="PF10451"/>
    </source>
</evidence>
<dbReference type="Proteomes" id="UP000799750">
    <property type="component" value="Unassembled WGS sequence"/>
</dbReference>
<sequence>MTTLLDANKDAPIYPAFYFRASPTYNDWAKLTVRDVYGLRTVPEFEAQGIYFHLNHPIQYVRLIATVVGIDQISKYVILNLDDHSGATIEAKITRLEPRDIVIRDAEDHPEKYTLQKPKPRRSGYRCAESSRLEDSTLESPYFGDSLWDKSIMGNKSAKSRPPTIPEAIQAMAAAGVRETTIANVEIISSLGTFDVVVDGITLDVGSVVKVKCTIGRFRNERQLEIKRIWVIKDTNEEVQAWADTSKYRQTVLSKPWRLSSRARRKFDEQVKQDQKRQTEYTQKKAEYDRRKKRQQEEKEREWATKVRRWEEREELKRREKEKLFNEGALI</sequence>
<comment type="subcellular location">
    <subcellularLocation>
        <location evidence="1">Chromosome</location>
        <location evidence="1">Telomere</location>
    </subcellularLocation>
</comment>
<accession>A0A6A6QRR1</accession>
<evidence type="ECO:0000256" key="1">
    <source>
        <dbReference type="ARBA" id="ARBA00004574"/>
    </source>
</evidence>
<dbReference type="GO" id="GO:0000781">
    <property type="term" value="C:chromosome, telomeric region"/>
    <property type="evidence" value="ECO:0007669"/>
    <property type="project" value="UniProtKB-SubCell"/>
</dbReference>
<dbReference type="Gene3D" id="2.40.50.140">
    <property type="entry name" value="Nucleic acid-binding proteins"/>
    <property type="match status" value="1"/>
</dbReference>
<keyword evidence="3" id="KW-0779">Telomere</keyword>
<evidence type="ECO:0000313" key="6">
    <source>
        <dbReference type="EMBL" id="KAF2493567.1"/>
    </source>
</evidence>
<evidence type="ECO:0000313" key="7">
    <source>
        <dbReference type="Proteomes" id="UP000799750"/>
    </source>
</evidence>
<protein>
    <recommendedName>
        <fullName evidence="5">CST complex subunit Stn1 N-terminal domain-containing protein</fullName>
    </recommendedName>
</protein>
<keyword evidence="2" id="KW-0158">Chromosome</keyword>
<dbReference type="InterPro" id="IPR018856">
    <property type="entry name" value="Stn1_N"/>
</dbReference>
<reference evidence="6" key="1">
    <citation type="journal article" date="2020" name="Stud. Mycol.">
        <title>101 Dothideomycetes genomes: a test case for predicting lifestyles and emergence of pathogens.</title>
        <authorList>
            <person name="Haridas S."/>
            <person name="Albert R."/>
            <person name="Binder M."/>
            <person name="Bloem J."/>
            <person name="Labutti K."/>
            <person name="Salamov A."/>
            <person name="Andreopoulos B."/>
            <person name="Baker S."/>
            <person name="Barry K."/>
            <person name="Bills G."/>
            <person name="Bluhm B."/>
            <person name="Cannon C."/>
            <person name="Castanera R."/>
            <person name="Culley D."/>
            <person name="Daum C."/>
            <person name="Ezra D."/>
            <person name="Gonzalez J."/>
            <person name="Henrissat B."/>
            <person name="Kuo A."/>
            <person name="Liang C."/>
            <person name="Lipzen A."/>
            <person name="Lutzoni F."/>
            <person name="Magnuson J."/>
            <person name="Mondo S."/>
            <person name="Nolan M."/>
            <person name="Ohm R."/>
            <person name="Pangilinan J."/>
            <person name="Park H.-J."/>
            <person name="Ramirez L."/>
            <person name="Alfaro M."/>
            <person name="Sun H."/>
            <person name="Tritt A."/>
            <person name="Yoshinaga Y."/>
            <person name="Zwiers L.-H."/>
            <person name="Turgeon B."/>
            <person name="Goodwin S."/>
            <person name="Spatafora J."/>
            <person name="Crous P."/>
            <person name="Grigoriev I."/>
        </authorList>
    </citation>
    <scope>NUCLEOTIDE SEQUENCE</scope>
    <source>
        <strain evidence="6">CBS 269.34</strain>
    </source>
</reference>
<dbReference type="AlphaFoldDB" id="A0A6A6QRR1"/>
<organism evidence="6 7">
    <name type="scientific">Lophium mytilinum</name>
    <dbReference type="NCBI Taxonomy" id="390894"/>
    <lineage>
        <taxon>Eukaryota</taxon>
        <taxon>Fungi</taxon>
        <taxon>Dikarya</taxon>
        <taxon>Ascomycota</taxon>
        <taxon>Pezizomycotina</taxon>
        <taxon>Dothideomycetes</taxon>
        <taxon>Pleosporomycetidae</taxon>
        <taxon>Mytilinidiales</taxon>
        <taxon>Mytilinidiaceae</taxon>
        <taxon>Lophium</taxon>
    </lineage>
</organism>